<dbReference type="InterPro" id="IPR036046">
    <property type="entry name" value="Acylphosphatase-like_dom_sf"/>
</dbReference>
<feature type="active site" evidence="1">
    <location>
        <position position="39"/>
    </location>
</feature>
<dbReference type="EC" id="3.6.1.7" evidence="1"/>
<keyword evidence="1" id="KW-0378">Hydrolase</keyword>
<dbReference type="eggNOG" id="ENOG502S3VU">
    <property type="taxonomic scope" value="Eukaryota"/>
</dbReference>
<dbReference type="AlphaFoldDB" id="A2FV54"/>
<keyword evidence="5" id="KW-1185">Reference proteome</keyword>
<sequence>MSVQNVFGYVTGWVQNVMFRQTLMRAAIKRGIIAGATNNKNDHYRVDFSMKGPEPKINELLNEIKSGKVLNSWGARALDVKITDSGKDPLEHKVNTTTVDTFNWDKDVEFYL</sequence>
<feature type="active site" evidence="1">
    <location>
        <position position="20"/>
    </location>
</feature>
<evidence type="ECO:0000256" key="2">
    <source>
        <dbReference type="RuleBase" id="RU004168"/>
    </source>
</evidence>
<accession>A2FV54</accession>
<dbReference type="VEuPathDB" id="TrichDB:TVAGG3_0880020"/>
<dbReference type="VEuPathDB" id="TrichDB:TVAG_066240"/>
<protein>
    <recommendedName>
        <fullName evidence="1">acylphosphatase</fullName>
        <ecNumber evidence="1">3.6.1.7</ecNumber>
    </recommendedName>
</protein>
<dbReference type="InterPro" id="IPR001792">
    <property type="entry name" value="Acylphosphatase-like_dom"/>
</dbReference>
<dbReference type="PROSITE" id="PS51160">
    <property type="entry name" value="ACYLPHOSPHATASE_3"/>
    <property type="match status" value="1"/>
</dbReference>
<dbReference type="RefSeq" id="XP_001304149.1">
    <property type="nucleotide sequence ID" value="XM_001304148.1"/>
</dbReference>
<gene>
    <name evidence="4" type="ORF">TVAG_066240</name>
</gene>
<dbReference type="KEGG" id="tva:4748912"/>
<name>A2FV54_TRIV3</name>
<dbReference type="EMBL" id="DS114050">
    <property type="protein sequence ID" value="EAX91219.1"/>
    <property type="molecule type" value="Genomic_DNA"/>
</dbReference>
<comment type="similarity">
    <text evidence="2">Belongs to the acylphosphatase family.</text>
</comment>
<organism evidence="4 5">
    <name type="scientific">Trichomonas vaginalis (strain ATCC PRA-98 / G3)</name>
    <dbReference type="NCBI Taxonomy" id="412133"/>
    <lineage>
        <taxon>Eukaryota</taxon>
        <taxon>Metamonada</taxon>
        <taxon>Parabasalia</taxon>
        <taxon>Trichomonadida</taxon>
        <taxon>Trichomonadidae</taxon>
        <taxon>Trichomonas</taxon>
    </lineage>
</organism>
<reference evidence="4" key="1">
    <citation type="submission" date="2006-10" db="EMBL/GenBank/DDBJ databases">
        <authorList>
            <person name="Amadeo P."/>
            <person name="Zhao Q."/>
            <person name="Wortman J."/>
            <person name="Fraser-Liggett C."/>
            <person name="Carlton J."/>
        </authorList>
    </citation>
    <scope>NUCLEOTIDE SEQUENCE</scope>
    <source>
        <strain evidence="4">G3</strain>
    </source>
</reference>
<dbReference type="InParanoid" id="A2FV54"/>
<dbReference type="SMR" id="A2FV54"/>
<dbReference type="SUPFAM" id="SSF54975">
    <property type="entry name" value="Acylphosphatase/BLUF domain-like"/>
    <property type="match status" value="1"/>
</dbReference>
<proteinExistence type="inferred from homology"/>
<evidence type="ECO:0000259" key="3">
    <source>
        <dbReference type="PROSITE" id="PS51160"/>
    </source>
</evidence>
<evidence type="ECO:0000313" key="4">
    <source>
        <dbReference type="EMBL" id="EAX91219.1"/>
    </source>
</evidence>
<dbReference type="OMA" id="PEPKINE"/>
<evidence type="ECO:0000313" key="5">
    <source>
        <dbReference type="Proteomes" id="UP000001542"/>
    </source>
</evidence>
<dbReference type="Pfam" id="PF00708">
    <property type="entry name" value="Acylphosphatase"/>
    <property type="match status" value="1"/>
</dbReference>
<comment type="catalytic activity">
    <reaction evidence="1">
        <text>an acyl phosphate + H2O = a carboxylate + phosphate + H(+)</text>
        <dbReference type="Rhea" id="RHEA:14965"/>
        <dbReference type="ChEBI" id="CHEBI:15377"/>
        <dbReference type="ChEBI" id="CHEBI:15378"/>
        <dbReference type="ChEBI" id="CHEBI:29067"/>
        <dbReference type="ChEBI" id="CHEBI:43474"/>
        <dbReference type="ChEBI" id="CHEBI:59918"/>
        <dbReference type="EC" id="3.6.1.7"/>
    </reaction>
</comment>
<dbReference type="GO" id="GO:0003998">
    <property type="term" value="F:acylphosphatase activity"/>
    <property type="evidence" value="ECO:0007669"/>
    <property type="project" value="UniProtKB-EC"/>
</dbReference>
<feature type="domain" description="Acylphosphatase-like" evidence="3">
    <location>
        <begin position="5"/>
        <end position="98"/>
    </location>
</feature>
<reference evidence="4" key="2">
    <citation type="journal article" date="2007" name="Science">
        <title>Draft genome sequence of the sexually transmitted pathogen Trichomonas vaginalis.</title>
        <authorList>
            <person name="Carlton J.M."/>
            <person name="Hirt R.P."/>
            <person name="Silva J.C."/>
            <person name="Delcher A.L."/>
            <person name="Schatz M."/>
            <person name="Zhao Q."/>
            <person name="Wortman J.R."/>
            <person name="Bidwell S.L."/>
            <person name="Alsmark U.C.M."/>
            <person name="Besteiro S."/>
            <person name="Sicheritz-Ponten T."/>
            <person name="Noel C.J."/>
            <person name="Dacks J.B."/>
            <person name="Foster P.G."/>
            <person name="Simillion C."/>
            <person name="Van de Peer Y."/>
            <person name="Miranda-Saavedra D."/>
            <person name="Barton G.J."/>
            <person name="Westrop G.D."/>
            <person name="Mueller S."/>
            <person name="Dessi D."/>
            <person name="Fiori P.L."/>
            <person name="Ren Q."/>
            <person name="Paulsen I."/>
            <person name="Zhang H."/>
            <person name="Bastida-Corcuera F.D."/>
            <person name="Simoes-Barbosa A."/>
            <person name="Brown M.T."/>
            <person name="Hayes R.D."/>
            <person name="Mukherjee M."/>
            <person name="Okumura C.Y."/>
            <person name="Schneider R."/>
            <person name="Smith A.J."/>
            <person name="Vanacova S."/>
            <person name="Villalvazo M."/>
            <person name="Haas B.J."/>
            <person name="Pertea M."/>
            <person name="Feldblyum T.V."/>
            <person name="Utterback T.R."/>
            <person name="Shu C.L."/>
            <person name="Osoegawa K."/>
            <person name="de Jong P.J."/>
            <person name="Hrdy I."/>
            <person name="Horvathova L."/>
            <person name="Zubacova Z."/>
            <person name="Dolezal P."/>
            <person name="Malik S.B."/>
            <person name="Logsdon J.M. Jr."/>
            <person name="Henze K."/>
            <person name="Gupta A."/>
            <person name="Wang C.C."/>
            <person name="Dunne R.L."/>
            <person name="Upcroft J.A."/>
            <person name="Upcroft P."/>
            <person name="White O."/>
            <person name="Salzberg S.L."/>
            <person name="Tang P."/>
            <person name="Chiu C.-H."/>
            <person name="Lee Y.-S."/>
            <person name="Embley T.M."/>
            <person name="Coombs G.H."/>
            <person name="Mottram J.C."/>
            <person name="Tachezy J."/>
            <person name="Fraser-Liggett C.M."/>
            <person name="Johnson P.J."/>
        </authorList>
    </citation>
    <scope>NUCLEOTIDE SEQUENCE [LARGE SCALE GENOMIC DNA]</scope>
    <source>
        <strain evidence="4">G3</strain>
    </source>
</reference>
<dbReference type="STRING" id="5722.A2FV54"/>
<dbReference type="Proteomes" id="UP000001542">
    <property type="component" value="Unassembled WGS sequence"/>
</dbReference>
<dbReference type="Gene3D" id="3.30.70.100">
    <property type="match status" value="1"/>
</dbReference>
<evidence type="ECO:0000256" key="1">
    <source>
        <dbReference type="PROSITE-ProRule" id="PRU00520"/>
    </source>
</evidence>